<reference evidence="1" key="1">
    <citation type="journal article" date="2020" name="mSystems">
        <title>Genome- and Community-Level Interaction Insights into Carbon Utilization and Element Cycling Functions of Hydrothermarchaeota in Hydrothermal Sediment.</title>
        <authorList>
            <person name="Zhou Z."/>
            <person name="Liu Y."/>
            <person name="Xu W."/>
            <person name="Pan J."/>
            <person name="Luo Z.H."/>
            <person name="Li M."/>
        </authorList>
    </citation>
    <scope>NUCLEOTIDE SEQUENCE [LARGE SCALE GENOMIC DNA]</scope>
    <source>
        <strain evidence="1">HyVt-45</strain>
    </source>
</reference>
<proteinExistence type="predicted"/>
<dbReference type="AlphaFoldDB" id="A0A7V1N308"/>
<accession>A0A7V1N308</accession>
<name>A0A7V1N308_DESA2</name>
<dbReference type="EMBL" id="DRKW01000298">
    <property type="protein sequence ID" value="HEB74572.1"/>
    <property type="molecule type" value="Genomic_DNA"/>
</dbReference>
<dbReference type="Proteomes" id="UP000886268">
    <property type="component" value="Unassembled WGS sequence"/>
</dbReference>
<protein>
    <submittedName>
        <fullName evidence="1">Uncharacterized protein</fullName>
    </submittedName>
</protein>
<evidence type="ECO:0000313" key="1">
    <source>
        <dbReference type="EMBL" id="HEB74572.1"/>
    </source>
</evidence>
<gene>
    <name evidence="1" type="ORF">ENJ03_05060</name>
</gene>
<comment type="caution">
    <text evidence="1">The sequence shown here is derived from an EMBL/GenBank/DDBJ whole genome shotgun (WGS) entry which is preliminary data.</text>
</comment>
<organism evidence="1">
    <name type="scientific">Desulfofervidus auxilii</name>
    <dbReference type="NCBI Taxonomy" id="1621989"/>
    <lineage>
        <taxon>Bacteria</taxon>
        <taxon>Pseudomonadati</taxon>
        <taxon>Thermodesulfobacteriota</taxon>
        <taxon>Candidatus Desulfofervidia</taxon>
        <taxon>Candidatus Desulfofervidales</taxon>
        <taxon>Candidatus Desulfofervidaceae</taxon>
        <taxon>Candidatus Desulfofervidus</taxon>
    </lineage>
</organism>
<sequence length="340" mass="40233">MLDIYCHVFKNLIDYLDHFDEASDEYNCYSIVEDCFDLAIKEFGNNPVQSEEKGFMLKDLLDKIYGIFLLKYSSHKDVLAIFEKYKSRVLSTSIVSTNLEDHKSTGQGLSCNCYESFCSKHYFGTKRKAKLVIEPSNQFKISSFPNKTGGMSKICFYFASSNFTFQHYLNLPFYFFHEYLSHIHSGKFSAEDNPERTCSFQDGWLIYTGYLWYKDFLNFQSQSENIRYRKYYLNKYTYQIVYAQNNKYIQKGYELARDFNDIIGNRLFYKISLLLASSDHDALPNQPYVHTKFLISVNRWMQRFSELELKEKEEAVEWLEIAIDDTEPLKTLFEALEELL</sequence>